<proteinExistence type="predicted"/>
<organism evidence="1 2">
    <name type="scientific">Ralstonia phage Anchaing</name>
    <dbReference type="NCBI Taxonomy" id="2759719"/>
    <lineage>
        <taxon>Viruses</taxon>
        <taxon>Duplodnaviria</taxon>
        <taxon>Heunggongvirae</taxon>
        <taxon>Uroviricota</taxon>
        <taxon>Caudoviricetes</taxon>
        <taxon>Autographivirales</taxon>
        <taxon>Autonotataviridae</taxon>
        <taxon>Anchaingvirus</taxon>
        <taxon>Anchaingvirus anchaing</taxon>
    </lineage>
</organism>
<dbReference type="Proteomes" id="UP000515762">
    <property type="component" value="Segment"/>
</dbReference>
<name>A0A7G5B8A6_9CAUD</name>
<gene>
    <name evidence="1" type="ORF">A1_00009</name>
</gene>
<protein>
    <submittedName>
        <fullName evidence="1">Uncharacterized protein</fullName>
    </submittedName>
</protein>
<accession>A0A7G5B8A6</accession>
<sequence length="66" mass="7474">MTLNDVLRAFESLGSDEDEFLPAYEAMTTLARLMVDESMPQATRLALLDVGATLWRLGLHERHRPT</sequence>
<dbReference type="EMBL" id="MT740728">
    <property type="protein sequence ID" value="QMV32529.1"/>
    <property type="molecule type" value="Genomic_DNA"/>
</dbReference>
<keyword evidence="2" id="KW-1185">Reference proteome</keyword>
<reference evidence="1 2" key="1">
    <citation type="submission" date="2020-07" db="EMBL/GenBank/DDBJ databases">
        <title>Ralstonia phages.</title>
        <authorList>
            <person name="Trotereau A."/>
            <person name="Boyer C."/>
            <person name="Torres-Barcelo C."/>
        </authorList>
    </citation>
    <scope>NUCLEOTIDE SEQUENCE [LARGE SCALE GENOMIC DNA]</scope>
</reference>
<evidence type="ECO:0000313" key="2">
    <source>
        <dbReference type="Proteomes" id="UP000515762"/>
    </source>
</evidence>
<evidence type="ECO:0000313" key="1">
    <source>
        <dbReference type="EMBL" id="QMV32529.1"/>
    </source>
</evidence>